<feature type="transmembrane region" description="Helical" evidence="6">
    <location>
        <begin position="30"/>
        <end position="51"/>
    </location>
</feature>
<evidence type="ECO:0000256" key="6">
    <source>
        <dbReference type="SAM" id="Phobius"/>
    </source>
</evidence>
<keyword evidence="2 6" id="KW-0812">Transmembrane</keyword>
<dbReference type="Ensembl" id="ENSMMOT00000013169.1">
    <property type="protein sequence ID" value="ENSMMOP00000012957.1"/>
    <property type="gene ID" value="ENSMMOG00000009954.1"/>
</dbReference>
<organism evidence="7 8">
    <name type="scientific">Mola mola</name>
    <name type="common">Ocean sunfish</name>
    <name type="synonym">Tetraodon mola</name>
    <dbReference type="NCBI Taxonomy" id="94237"/>
    <lineage>
        <taxon>Eukaryota</taxon>
        <taxon>Metazoa</taxon>
        <taxon>Chordata</taxon>
        <taxon>Craniata</taxon>
        <taxon>Vertebrata</taxon>
        <taxon>Euteleostomi</taxon>
        <taxon>Actinopterygii</taxon>
        <taxon>Neopterygii</taxon>
        <taxon>Teleostei</taxon>
        <taxon>Neoteleostei</taxon>
        <taxon>Acanthomorphata</taxon>
        <taxon>Eupercaria</taxon>
        <taxon>Tetraodontiformes</taxon>
        <taxon>Molidae</taxon>
        <taxon>Mola</taxon>
    </lineage>
</organism>
<reference evidence="7" key="1">
    <citation type="submission" date="2025-08" db="UniProtKB">
        <authorList>
            <consortium name="Ensembl"/>
        </authorList>
    </citation>
    <scope>IDENTIFICATION</scope>
</reference>
<proteinExistence type="predicted"/>
<keyword evidence="3 6" id="KW-1133">Transmembrane helix</keyword>
<feature type="transmembrane region" description="Helical" evidence="6">
    <location>
        <begin position="95"/>
        <end position="119"/>
    </location>
</feature>
<evidence type="ECO:0000256" key="3">
    <source>
        <dbReference type="ARBA" id="ARBA00022989"/>
    </source>
</evidence>
<keyword evidence="5" id="KW-0458">Lysosome</keyword>
<evidence type="ECO:0000256" key="2">
    <source>
        <dbReference type="ARBA" id="ARBA00022692"/>
    </source>
</evidence>
<dbReference type="AlphaFoldDB" id="A0A3Q3WKU3"/>
<protein>
    <submittedName>
        <fullName evidence="7">Uncharacterized protein</fullName>
    </submittedName>
</protein>
<dbReference type="PANTHER" id="PTHR15146">
    <property type="entry name" value="INTEGRAL MEMBRANE PROTEIN GPR137"/>
    <property type="match status" value="1"/>
</dbReference>
<dbReference type="GO" id="GO:0005765">
    <property type="term" value="C:lysosomal membrane"/>
    <property type="evidence" value="ECO:0007669"/>
    <property type="project" value="UniProtKB-SubCell"/>
</dbReference>
<reference evidence="7" key="2">
    <citation type="submission" date="2025-09" db="UniProtKB">
        <authorList>
            <consortium name="Ensembl"/>
        </authorList>
    </citation>
    <scope>IDENTIFICATION</scope>
</reference>
<evidence type="ECO:0000256" key="1">
    <source>
        <dbReference type="ARBA" id="ARBA00004155"/>
    </source>
</evidence>
<feature type="transmembrane region" description="Helical" evidence="6">
    <location>
        <begin position="140"/>
        <end position="164"/>
    </location>
</feature>
<sequence>WHTSKTAQKLPKELPLRPAVAPSVQLGFTILYTTLYAVLFLVLYVQLWLLYLYRHKRWSYQSVFLFLCLLWAALRTTLFSFYFCNALEANHLPVAVYWLLYCFPVCLQFFTLSLINLYFTQVLLKFASVGCCGIHVSLRWLARCTYGALSTTFLCVNMVCAVLGERGASDWSEEQTWNLVLVRVLVNDALFILDAVLLAALLLLLSRHSRSTSPYLISKVLCRTAVLGAGVILLFTSRACYNLTVLILSQSHRVESFNFDWYNVSDQADLRSELGDRGYLAFGAILLIWELLPTSLLILIFRVRRPSQEVSSSMSISNRVPSRQYFFDDPRGSDEDAPVPWARSSHPHTGLKLLYLSSHAEEITKKCKYKQAIQSWLLLLPHGNLSLSHMFTVNII</sequence>
<dbReference type="OMA" id="QHHTLYS"/>
<keyword evidence="8" id="KW-1185">Reference proteome</keyword>
<keyword evidence="4 6" id="KW-0472">Membrane</keyword>
<dbReference type="InterPro" id="IPR029723">
    <property type="entry name" value="GPR137"/>
</dbReference>
<accession>A0A3Q3WKU3</accession>
<comment type="subcellular location">
    <subcellularLocation>
        <location evidence="1">Lysosome membrane</location>
        <topology evidence="1">Multi-pass membrane protein</topology>
    </subcellularLocation>
</comment>
<evidence type="ECO:0000256" key="4">
    <source>
        <dbReference type="ARBA" id="ARBA00023136"/>
    </source>
</evidence>
<feature type="transmembrane region" description="Helical" evidence="6">
    <location>
        <begin position="184"/>
        <end position="205"/>
    </location>
</feature>
<feature type="transmembrane region" description="Helical" evidence="6">
    <location>
        <begin position="226"/>
        <end position="248"/>
    </location>
</feature>
<evidence type="ECO:0000313" key="8">
    <source>
        <dbReference type="Proteomes" id="UP000261620"/>
    </source>
</evidence>
<feature type="transmembrane region" description="Helical" evidence="6">
    <location>
        <begin position="63"/>
        <end position="83"/>
    </location>
</feature>
<feature type="transmembrane region" description="Helical" evidence="6">
    <location>
        <begin position="279"/>
        <end position="301"/>
    </location>
</feature>
<evidence type="ECO:0000256" key="5">
    <source>
        <dbReference type="ARBA" id="ARBA00023228"/>
    </source>
</evidence>
<dbReference type="GO" id="GO:1904263">
    <property type="term" value="P:positive regulation of TORC1 signaling"/>
    <property type="evidence" value="ECO:0007669"/>
    <property type="project" value="TreeGrafter"/>
</dbReference>
<evidence type="ECO:0000313" key="7">
    <source>
        <dbReference type="Ensembl" id="ENSMMOP00000012957.1"/>
    </source>
</evidence>
<name>A0A3Q3WKU3_MOLML</name>
<dbReference type="PANTHER" id="PTHR15146:SF7">
    <property type="entry name" value="G PROTEIN-COUPLED RECEPTOR 137"/>
    <property type="match status" value="1"/>
</dbReference>
<dbReference type="Proteomes" id="UP000261620">
    <property type="component" value="Unplaced"/>
</dbReference>